<dbReference type="PANTHER" id="PTHR42957">
    <property type="entry name" value="HELICASE MJ1565-RELATED"/>
    <property type="match status" value="1"/>
</dbReference>
<dbReference type="InterPro" id="IPR008571">
    <property type="entry name" value="HerA-like"/>
</dbReference>
<reference evidence="6 7" key="1">
    <citation type="submission" date="2018-06" db="EMBL/GenBank/DDBJ databases">
        <title>Extensive metabolic versatility and redundancy in microbially diverse, dynamic hydrothermal sediments.</title>
        <authorList>
            <person name="Dombrowski N."/>
            <person name="Teske A."/>
            <person name="Baker B.J."/>
        </authorList>
    </citation>
    <scope>NUCLEOTIDE SEQUENCE [LARGE SCALE GENOMIC DNA]</scope>
    <source>
        <strain evidence="6">B9_G13</strain>
    </source>
</reference>
<comment type="catalytic activity">
    <reaction evidence="3">
        <text>ATP + H2O = ADP + phosphate + H(+)</text>
        <dbReference type="Rhea" id="RHEA:13065"/>
        <dbReference type="ChEBI" id="CHEBI:15377"/>
        <dbReference type="ChEBI" id="CHEBI:15378"/>
        <dbReference type="ChEBI" id="CHEBI:30616"/>
        <dbReference type="ChEBI" id="CHEBI:43474"/>
        <dbReference type="ChEBI" id="CHEBI:456216"/>
        <dbReference type="EC" id="5.6.2.3"/>
    </reaction>
</comment>
<name>A0A497JGU5_9ARCH</name>
<dbReference type="GO" id="GO:0043139">
    <property type="term" value="F:5'-3' DNA helicase activity"/>
    <property type="evidence" value="ECO:0007669"/>
    <property type="project" value="UniProtKB-EC"/>
</dbReference>
<dbReference type="Proteomes" id="UP000277633">
    <property type="component" value="Unassembled WGS sequence"/>
</dbReference>
<dbReference type="AlphaFoldDB" id="A0A497JGU5"/>
<dbReference type="SUPFAM" id="SSF52540">
    <property type="entry name" value="P-loop containing nucleoside triphosphate hydrolases"/>
    <property type="match status" value="1"/>
</dbReference>
<organism evidence="6 7">
    <name type="scientific">Candidatus Iainarchaeum sp</name>
    <dbReference type="NCBI Taxonomy" id="3101447"/>
    <lineage>
        <taxon>Archaea</taxon>
        <taxon>Candidatus Iainarchaeota</taxon>
        <taxon>Candidatus Iainarchaeia</taxon>
        <taxon>Candidatus Iainarchaeales</taxon>
        <taxon>Candidatus Iainarchaeaceae</taxon>
        <taxon>Candidatus Iainarchaeum</taxon>
    </lineage>
</organism>
<dbReference type="Pfam" id="PF01935">
    <property type="entry name" value="DUF87"/>
    <property type="match status" value="1"/>
</dbReference>
<proteinExistence type="inferred from homology"/>
<comment type="caution">
    <text evidence="6">The sequence shown here is derived from an EMBL/GenBank/DDBJ whole genome shotgun (WGS) entry which is preliminary data.</text>
</comment>
<evidence type="ECO:0000259" key="5">
    <source>
        <dbReference type="Pfam" id="PF01935"/>
    </source>
</evidence>
<comment type="catalytic activity">
    <reaction evidence="4">
        <text>ATP + H2O = ADP + phosphate + H(+)</text>
        <dbReference type="Rhea" id="RHEA:13065"/>
        <dbReference type="ChEBI" id="CHEBI:15377"/>
        <dbReference type="ChEBI" id="CHEBI:15378"/>
        <dbReference type="ChEBI" id="CHEBI:30616"/>
        <dbReference type="ChEBI" id="CHEBI:43474"/>
        <dbReference type="ChEBI" id="CHEBI:456216"/>
        <dbReference type="EC" id="5.6.2.4"/>
    </reaction>
</comment>
<evidence type="ECO:0000256" key="1">
    <source>
        <dbReference type="ARBA" id="ARBA00007816"/>
    </source>
</evidence>
<evidence type="ECO:0000256" key="2">
    <source>
        <dbReference type="ARBA" id="ARBA00034617"/>
    </source>
</evidence>
<gene>
    <name evidence="6" type="ORF">DRO07_01415</name>
</gene>
<dbReference type="GO" id="GO:0043138">
    <property type="term" value="F:3'-5' DNA helicase activity"/>
    <property type="evidence" value="ECO:0007669"/>
    <property type="project" value="UniProtKB-EC"/>
</dbReference>
<evidence type="ECO:0000313" key="6">
    <source>
        <dbReference type="EMBL" id="RLG69909.1"/>
    </source>
</evidence>
<evidence type="ECO:0000256" key="3">
    <source>
        <dbReference type="ARBA" id="ARBA00048954"/>
    </source>
</evidence>
<dbReference type="EMBL" id="QMWO01000036">
    <property type="protein sequence ID" value="RLG69909.1"/>
    <property type="molecule type" value="Genomic_DNA"/>
</dbReference>
<comment type="catalytic activity">
    <reaction evidence="2">
        <text>Couples ATP hydrolysis with the unwinding of duplex DNA by translocating in the 3'-5' direction.</text>
        <dbReference type="EC" id="5.6.2.4"/>
    </reaction>
</comment>
<comment type="similarity">
    <text evidence="1">Belongs to the HerA family.</text>
</comment>
<dbReference type="PANTHER" id="PTHR42957:SF1">
    <property type="entry name" value="HELICASE MJ1565-RELATED"/>
    <property type="match status" value="1"/>
</dbReference>
<accession>A0A497JGU5</accession>
<evidence type="ECO:0000313" key="7">
    <source>
        <dbReference type="Proteomes" id="UP000277633"/>
    </source>
</evidence>
<dbReference type="InterPro" id="IPR027417">
    <property type="entry name" value="P-loop_NTPase"/>
</dbReference>
<feature type="domain" description="Helicase HerA central" evidence="5">
    <location>
        <begin position="103"/>
        <end position="315"/>
    </location>
</feature>
<evidence type="ECO:0000256" key="4">
    <source>
        <dbReference type="ARBA" id="ARBA00048988"/>
    </source>
</evidence>
<dbReference type="CDD" id="cd01127">
    <property type="entry name" value="TrwB_TraG_TraD_VirD4"/>
    <property type="match status" value="1"/>
</dbReference>
<feature type="non-terminal residue" evidence="6">
    <location>
        <position position="1"/>
    </location>
</feature>
<protein>
    <recommendedName>
        <fullName evidence="5">Helicase HerA central domain-containing protein</fullName>
    </recommendedName>
</protein>
<dbReference type="InterPro" id="IPR002789">
    <property type="entry name" value="HerA_central"/>
</dbReference>
<dbReference type="Gene3D" id="3.40.50.300">
    <property type="entry name" value="P-loop containing nucleotide triphosphate hydrolases"/>
    <property type="match status" value="2"/>
</dbReference>
<sequence>GQFVEIEHAEGTMLALITNVIKTNKYFERADSIKEFEARGNAIFEQFPAAEWEYIVANTRPLGVFTSSGVRRPSTPPSPGTKVRLANTELLKKFYGFDDNGLHLGKVEFHDLDVKLNLTRLLKKHLAVLSISGGGKSYAVSCLIEELLDRKKEHGRIACVVFDPHGEYSSFAEPAKKGFTDYSDRALVVKGNQIRIGVPNLSIRILSGIIPGLSLTQRRELSRILAELKKDMRAGNGPFDFAKVKQAIVDDSEIKSNTKAALLAWLSELENMHLFAKMDLPSIRDLVMPGKLAVIDLSDIIDVKKKQIIVSYFAQKMFSERRKARIPPFLLIVEEAHQFCPERASEEQAISREIIRTIAREGRKFGASLCLISQRPVQLDTTALSQCNTKLILRITNPYDLKHIAESAEAIDQRSMDMITSLQVGEALIIGEAVGYPLFFKVRQRKSMPSKHEITLEEAALRYEEKITKRDSETEALL</sequence>